<dbReference type="OrthoDB" id="9876299at2759"/>
<name>E3QZZ3_COLGM</name>
<evidence type="ECO:0000313" key="3">
    <source>
        <dbReference type="Proteomes" id="UP000008782"/>
    </source>
</evidence>
<dbReference type="Gene3D" id="3.40.50.720">
    <property type="entry name" value="NAD(P)-binding Rossmann-like Domain"/>
    <property type="match status" value="1"/>
</dbReference>
<dbReference type="eggNOG" id="KOG1611">
    <property type="taxonomic scope" value="Eukaryota"/>
</dbReference>
<evidence type="ECO:0000256" key="1">
    <source>
        <dbReference type="ARBA" id="ARBA00006484"/>
    </source>
</evidence>
<dbReference type="SUPFAM" id="SSF51735">
    <property type="entry name" value="NAD(P)-binding Rossmann-fold domains"/>
    <property type="match status" value="1"/>
</dbReference>
<dbReference type="GO" id="GO:0005737">
    <property type="term" value="C:cytoplasm"/>
    <property type="evidence" value="ECO:0007669"/>
    <property type="project" value="TreeGrafter"/>
</dbReference>
<dbReference type="VEuPathDB" id="FungiDB:GLRG_11559"/>
<dbReference type="InterPro" id="IPR002347">
    <property type="entry name" value="SDR_fam"/>
</dbReference>
<dbReference type="Pfam" id="PF00106">
    <property type="entry name" value="adh_short"/>
    <property type="match status" value="1"/>
</dbReference>
<protein>
    <submittedName>
        <fullName evidence="2">Aflatoxin biosynthesis ketoreductase nor-1</fullName>
    </submittedName>
</protein>
<evidence type="ECO:0000313" key="2">
    <source>
        <dbReference type="EMBL" id="EFQ36431.1"/>
    </source>
</evidence>
<dbReference type="RefSeq" id="XP_008100451.1">
    <property type="nucleotide sequence ID" value="XM_008102260.1"/>
</dbReference>
<proteinExistence type="inferred from homology"/>
<organism evidence="3">
    <name type="scientific">Colletotrichum graminicola (strain M1.001 / M2 / FGSC 10212)</name>
    <name type="common">Maize anthracnose fungus</name>
    <name type="synonym">Glomerella graminicola</name>
    <dbReference type="NCBI Taxonomy" id="645133"/>
    <lineage>
        <taxon>Eukaryota</taxon>
        <taxon>Fungi</taxon>
        <taxon>Dikarya</taxon>
        <taxon>Ascomycota</taxon>
        <taxon>Pezizomycotina</taxon>
        <taxon>Sordariomycetes</taxon>
        <taxon>Hypocreomycetidae</taxon>
        <taxon>Glomerellales</taxon>
        <taxon>Glomerellaceae</taxon>
        <taxon>Colletotrichum</taxon>
        <taxon>Colletotrichum graminicola species complex</taxon>
    </lineage>
</organism>
<dbReference type="InterPro" id="IPR036291">
    <property type="entry name" value="NAD(P)-bd_dom_sf"/>
</dbReference>
<accession>E3QZZ3</accession>
<comment type="similarity">
    <text evidence="1">Belongs to the short-chain dehydrogenases/reductases (SDR) family.</text>
</comment>
<dbReference type="PANTHER" id="PTHR43544:SF26">
    <property type="entry name" value="SHORT CHAIN DEHYDROGENASE_REDUCTASE FAMILY OXIDOREDUCTASE (JCVI)"/>
    <property type="match status" value="1"/>
</dbReference>
<dbReference type="InterPro" id="IPR051468">
    <property type="entry name" value="Fungal_SecMetab_SDRs"/>
</dbReference>
<dbReference type="HOGENOM" id="CLU_010194_9_1_1"/>
<gene>
    <name evidence="2" type="ORF">GLRG_11559</name>
</gene>
<keyword evidence="3" id="KW-1185">Reference proteome</keyword>
<dbReference type="Proteomes" id="UP000008782">
    <property type="component" value="Unassembled WGS sequence"/>
</dbReference>
<dbReference type="PANTHER" id="PTHR43544">
    <property type="entry name" value="SHORT-CHAIN DEHYDROGENASE/REDUCTASE"/>
    <property type="match status" value="1"/>
</dbReference>
<dbReference type="EMBL" id="GG697423">
    <property type="protein sequence ID" value="EFQ36431.1"/>
    <property type="molecule type" value="Genomic_DNA"/>
</dbReference>
<dbReference type="GeneID" id="24416923"/>
<reference evidence="3" key="1">
    <citation type="journal article" date="2012" name="Nat. Genet.">
        <title>Lifestyle transitions in plant pathogenic Colletotrichum fungi deciphered by genome and transcriptome analyses.</title>
        <authorList>
            <person name="O'Connell R.J."/>
            <person name="Thon M.R."/>
            <person name="Hacquard S."/>
            <person name="Amyotte S.G."/>
            <person name="Kleemann J."/>
            <person name="Torres M.F."/>
            <person name="Damm U."/>
            <person name="Buiate E.A."/>
            <person name="Epstein L."/>
            <person name="Alkan N."/>
            <person name="Altmueller J."/>
            <person name="Alvarado-Balderrama L."/>
            <person name="Bauser C.A."/>
            <person name="Becker C."/>
            <person name="Birren B.W."/>
            <person name="Chen Z."/>
            <person name="Choi J."/>
            <person name="Crouch J.A."/>
            <person name="Duvick J.P."/>
            <person name="Farman M.A."/>
            <person name="Gan P."/>
            <person name="Heiman D."/>
            <person name="Henrissat B."/>
            <person name="Howard R.J."/>
            <person name="Kabbage M."/>
            <person name="Koch C."/>
            <person name="Kracher B."/>
            <person name="Kubo Y."/>
            <person name="Law A.D."/>
            <person name="Lebrun M.-H."/>
            <person name="Lee Y.-H."/>
            <person name="Miyara I."/>
            <person name="Moore N."/>
            <person name="Neumann U."/>
            <person name="Nordstroem K."/>
            <person name="Panaccione D.G."/>
            <person name="Panstruga R."/>
            <person name="Place M."/>
            <person name="Proctor R.H."/>
            <person name="Prusky D."/>
            <person name="Rech G."/>
            <person name="Reinhardt R."/>
            <person name="Rollins J.A."/>
            <person name="Rounsley S."/>
            <person name="Schardl C.L."/>
            <person name="Schwartz D.C."/>
            <person name="Shenoy N."/>
            <person name="Shirasu K."/>
            <person name="Sikhakolli U.R."/>
            <person name="Stueber K."/>
            <person name="Sukno S.A."/>
            <person name="Sweigard J.A."/>
            <person name="Takano Y."/>
            <person name="Takahara H."/>
            <person name="Trail F."/>
            <person name="van der Does H.C."/>
            <person name="Voll L.M."/>
            <person name="Will I."/>
            <person name="Young S."/>
            <person name="Zeng Q."/>
            <person name="Zhang J."/>
            <person name="Zhou S."/>
            <person name="Dickman M.B."/>
            <person name="Schulze-Lefert P."/>
            <person name="Ver Loren van Themaat E."/>
            <person name="Ma L.-J."/>
            <person name="Vaillancourt L.J."/>
        </authorList>
    </citation>
    <scope>NUCLEOTIDE SEQUENCE [LARGE SCALE GENOMIC DNA]</scope>
    <source>
        <strain evidence="3">M1.001 / M2 / FGSC 10212</strain>
    </source>
</reference>
<dbReference type="AlphaFoldDB" id="E3QZZ3"/>
<dbReference type="GO" id="GO:0016491">
    <property type="term" value="F:oxidoreductase activity"/>
    <property type="evidence" value="ECO:0007669"/>
    <property type="project" value="TreeGrafter"/>
</dbReference>
<feature type="non-terminal residue" evidence="2">
    <location>
        <position position="1"/>
    </location>
</feature>
<sequence>FIWSWSYSGAPLGPRSGHPTRGLVTRFLEQENQIVIVAVRDPTHATSRSLADLHKGNGSGLIVVKYDAAVEQDAFNLAKELQEKQKVDHLDIVIANAAIATSFRSVKDVKREEIQEHINVNTYSAVSLYQATRDLLQKSTNKPMLVLVGSLAGSLESQPSVPNASYGASKCLLNWYGVRINDEDKWLNTFVLGPGFTQTDMGNEGAREFGMQEAPVSVEDCVNGMYQVITTVTKEKHGGRMVQYTGEIQPW</sequence>